<keyword evidence="1 3" id="KW-0807">Transducer</keyword>
<feature type="compositionally biased region" description="Basic and acidic residues" evidence="4">
    <location>
        <begin position="440"/>
        <end position="453"/>
    </location>
</feature>
<dbReference type="InterPro" id="IPR003660">
    <property type="entry name" value="HAMP_dom"/>
</dbReference>
<sequence length="670" mass="72733">MKMSIKTKILSFIPIMIIVVLVISGLSYIFAKNEIEEEIESRLARQAGETAGDMETLLSEHQRIGEALAEVAGQKGTTFNEEDYQSLQERLIGMNDATFGIGVWFEPYAYDEDTEFFGPYSFRDGEEIAYTDEYANADYNYPSQEWYTAGVEAQGATWTAPYYDEALDTVLVTTGTPFYTEEGTLLGAVSSDMNAEAILALAQNIEVGKNGWAFLMDENGTLLAHRDAETIEDDPVLQEISGEFEDSGTERVAYADGDAVVSYTTLAQNGWKLGLVLPESEVYAGVNALLRNVVLIAVVLIILTTVAMYVLASKITKPIRALNEEVKHVAEGDLSRQLTVTSKDETGELTTSFNLMVTNLQNLIASVRESVHTSSDAVSQLSAISEETMASSEQISRAIQDVAEGTTNAAAAAEESSNKTTALSEKLSALTVISNSLHQQSEKVDETNQKGSEKTSVLQVKAEQTDEMIGHVEDVVQDLSEQMTEVASVVGTIAAISEKTNLLALNASIEAAQAGEHGRGFAVVAEEVRKLAEQTAEATRDIRDSMKDIQTKTVAVTDEMANARKLSIEQFEITEETVASFGEIAKSNTTMSNLVSDMTNHIKDIEVNKEKVVSAIAEIAVVMEESAAASEEVSASATEQLTALEMVTTSAEDLQVSSEKLVQQIEQFKS</sequence>
<dbReference type="RefSeq" id="WP_138470293.1">
    <property type="nucleotide sequence ID" value="NZ_VBTE01000001.1"/>
</dbReference>
<keyword evidence="5" id="KW-0812">Transmembrane</keyword>
<dbReference type="PANTHER" id="PTHR32089:SF112">
    <property type="entry name" value="LYSOZYME-LIKE PROTEIN-RELATED"/>
    <property type="match status" value="1"/>
</dbReference>
<dbReference type="SMART" id="SM00283">
    <property type="entry name" value="MA"/>
    <property type="match status" value="1"/>
</dbReference>
<dbReference type="Pfam" id="PF22673">
    <property type="entry name" value="MCP-like_PDC_1"/>
    <property type="match status" value="1"/>
</dbReference>
<comment type="caution">
    <text evidence="8">The sequence shown here is derived from an EMBL/GenBank/DDBJ whole genome shotgun (WGS) entry which is preliminary data.</text>
</comment>
<dbReference type="CDD" id="cd06225">
    <property type="entry name" value="HAMP"/>
    <property type="match status" value="1"/>
</dbReference>
<protein>
    <submittedName>
        <fullName evidence="8">Methyl-accepting chemotaxis protein</fullName>
    </submittedName>
</protein>
<dbReference type="SUPFAM" id="SSF103190">
    <property type="entry name" value="Sensory domain-like"/>
    <property type="match status" value="1"/>
</dbReference>
<dbReference type="PANTHER" id="PTHR32089">
    <property type="entry name" value="METHYL-ACCEPTING CHEMOTAXIS PROTEIN MCPB"/>
    <property type="match status" value="1"/>
</dbReference>
<accession>A0A5R9C8C9</accession>
<feature type="region of interest" description="Disordered" evidence="4">
    <location>
        <begin position="438"/>
        <end position="457"/>
    </location>
</feature>
<dbReference type="Proteomes" id="UP000307201">
    <property type="component" value="Unassembled WGS sequence"/>
</dbReference>
<dbReference type="OrthoDB" id="9760371at2"/>
<dbReference type="STRING" id="191770.SAMN04488013_12134"/>
<keyword evidence="5" id="KW-0472">Membrane</keyword>
<dbReference type="PROSITE" id="PS50111">
    <property type="entry name" value="CHEMOTAXIS_TRANSDUC_2"/>
    <property type="match status" value="1"/>
</dbReference>
<dbReference type="SUPFAM" id="SSF58104">
    <property type="entry name" value="Methyl-accepting chemotaxis protein (MCP) signaling domain"/>
    <property type="match status" value="1"/>
</dbReference>
<evidence type="ECO:0000256" key="1">
    <source>
        <dbReference type="ARBA" id="ARBA00023224"/>
    </source>
</evidence>
<evidence type="ECO:0000256" key="5">
    <source>
        <dbReference type="SAM" id="Phobius"/>
    </source>
</evidence>
<name>A0A5R9C8C9_9LACT</name>
<evidence type="ECO:0000259" key="7">
    <source>
        <dbReference type="PROSITE" id="PS50885"/>
    </source>
</evidence>
<dbReference type="Pfam" id="PF00672">
    <property type="entry name" value="HAMP"/>
    <property type="match status" value="1"/>
</dbReference>
<feature type="transmembrane region" description="Helical" evidence="5">
    <location>
        <begin position="12"/>
        <end position="31"/>
    </location>
</feature>
<dbReference type="PROSITE" id="PS50885">
    <property type="entry name" value="HAMP"/>
    <property type="match status" value="1"/>
</dbReference>
<dbReference type="Gene3D" id="6.10.340.10">
    <property type="match status" value="1"/>
</dbReference>
<keyword evidence="5" id="KW-1133">Transmembrane helix</keyword>
<feature type="domain" description="Methyl-accepting transducer" evidence="6">
    <location>
        <begin position="384"/>
        <end position="634"/>
    </location>
</feature>
<dbReference type="Gene3D" id="1.10.287.950">
    <property type="entry name" value="Methyl-accepting chemotaxis protein"/>
    <property type="match status" value="1"/>
</dbReference>
<dbReference type="InterPro" id="IPR004089">
    <property type="entry name" value="MCPsignal_dom"/>
</dbReference>
<dbReference type="AlphaFoldDB" id="A0A5R9C8C9"/>
<feature type="transmembrane region" description="Helical" evidence="5">
    <location>
        <begin position="293"/>
        <end position="312"/>
    </location>
</feature>
<dbReference type="Gene3D" id="3.30.450.20">
    <property type="entry name" value="PAS domain"/>
    <property type="match status" value="1"/>
</dbReference>
<organism evidence="8 9">
    <name type="scientific">Marinilactibacillus psychrotolerans</name>
    <dbReference type="NCBI Taxonomy" id="191770"/>
    <lineage>
        <taxon>Bacteria</taxon>
        <taxon>Bacillati</taxon>
        <taxon>Bacillota</taxon>
        <taxon>Bacilli</taxon>
        <taxon>Lactobacillales</taxon>
        <taxon>Carnobacteriaceae</taxon>
        <taxon>Marinilactibacillus</taxon>
    </lineage>
</organism>
<evidence type="ECO:0000256" key="2">
    <source>
        <dbReference type="ARBA" id="ARBA00029447"/>
    </source>
</evidence>
<evidence type="ECO:0000256" key="4">
    <source>
        <dbReference type="SAM" id="MobiDB-lite"/>
    </source>
</evidence>
<evidence type="ECO:0000313" key="9">
    <source>
        <dbReference type="Proteomes" id="UP000307201"/>
    </source>
</evidence>
<dbReference type="EMBL" id="VBTE01000001">
    <property type="protein sequence ID" value="TLQ09582.1"/>
    <property type="molecule type" value="Genomic_DNA"/>
</dbReference>
<reference evidence="8 9" key="1">
    <citation type="submission" date="2019-05" db="EMBL/GenBank/DDBJ databases">
        <title>The metagenome of a microbial culture collection derived from dairy environment covers the genomic content of the human microbiome.</title>
        <authorList>
            <person name="Roder T."/>
            <person name="Wuthrich D."/>
            <person name="Sattari Z."/>
            <person name="Von Ah U."/>
            <person name="Bar C."/>
            <person name="Ronchi F."/>
            <person name="Macpherson A.J."/>
            <person name="Ganal-Vonarburg S.C."/>
            <person name="Bruggmann R."/>
            <person name="Vergeres G."/>
        </authorList>
    </citation>
    <scope>NUCLEOTIDE SEQUENCE [LARGE SCALE GENOMIC DNA]</scope>
    <source>
        <strain evidence="8 9">FAM 24235</strain>
    </source>
</reference>
<dbReference type="InterPro" id="IPR029151">
    <property type="entry name" value="Sensor-like_sf"/>
</dbReference>
<comment type="similarity">
    <text evidence="2">Belongs to the methyl-accepting chemotaxis (MCP) protein family.</text>
</comment>
<dbReference type="GO" id="GO:0007165">
    <property type="term" value="P:signal transduction"/>
    <property type="evidence" value="ECO:0007669"/>
    <property type="project" value="UniProtKB-KW"/>
</dbReference>
<dbReference type="Pfam" id="PF00015">
    <property type="entry name" value="MCPsignal"/>
    <property type="match status" value="1"/>
</dbReference>
<evidence type="ECO:0000256" key="3">
    <source>
        <dbReference type="PROSITE-ProRule" id="PRU00284"/>
    </source>
</evidence>
<dbReference type="SMART" id="SM00304">
    <property type="entry name" value="HAMP"/>
    <property type="match status" value="1"/>
</dbReference>
<feature type="domain" description="HAMP" evidence="7">
    <location>
        <begin position="313"/>
        <end position="365"/>
    </location>
</feature>
<dbReference type="CDD" id="cd12912">
    <property type="entry name" value="PDC2_MCP_like"/>
    <property type="match status" value="1"/>
</dbReference>
<evidence type="ECO:0000313" key="8">
    <source>
        <dbReference type="EMBL" id="TLQ09582.1"/>
    </source>
</evidence>
<dbReference type="CDD" id="cd12913">
    <property type="entry name" value="PDC1_MCP_like"/>
    <property type="match status" value="1"/>
</dbReference>
<dbReference type="GO" id="GO:0016020">
    <property type="term" value="C:membrane"/>
    <property type="evidence" value="ECO:0007669"/>
    <property type="project" value="InterPro"/>
</dbReference>
<evidence type="ECO:0000259" key="6">
    <source>
        <dbReference type="PROSITE" id="PS50111"/>
    </source>
</evidence>
<proteinExistence type="inferred from homology"/>
<gene>
    <name evidence="8" type="ORF">FEZ48_00075</name>
</gene>